<feature type="region of interest" description="Disordered" evidence="1">
    <location>
        <begin position="236"/>
        <end position="257"/>
    </location>
</feature>
<accession>A0AAN9M394</accession>
<sequence length="257" mass="29438">MVRKEKIWEPEKETNDEGFDDDGERNFINEEGSIIDENFDNEEDNSGERFKVEGERNTANHEPNSRIADYEPNSHAVNHEPKSAWWLHGSLLMNTHSPGCHYNYYWSMRLGYHEKKPEYDVDKEKIMTLRESYGKRTMKVQDDIFWNMDTDETGVARIAVPGVGYEGNELPSQVSMKIDSFYNMDVESLSKLASYSATSFPRCFKHTSTEAFPVLQSPHLDQLTHAMHSSLPHAYISQPTGSSSSANNRTEITLLSS</sequence>
<organism evidence="2 3">
    <name type="scientific">Canavalia gladiata</name>
    <name type="common">Sword bean</name>
    <name type="synonym">Dolichos gladiatus</name>
    <dbReference type="NCBI Taxonomy" id="3824"/>
    <lineage>
        <taxon>Eukaryota</taxon>
        <taxon>Viridiplantae</taxon>
        <taxon>Streptophyta</taxon>
        <taxon>Embryophyta</taxon>
        <taxon>Tracheophyta</taxon>
        <taxon>Spermatophyta</taxon>
        <taxon>Magnoliopsida</taxon>
        <taxon>eudicotyledons</taxon>
        <taxon>Gunneridae</taxon>
        <taxon>Pentapetalae</taxon>
        <taxon>rosids</taxon>
        <taxon>fabids</taxon>
        <taxon>Fabales</taxon>
        <taxon>Fabaceae</taxon>
        <taxon>Papilionoideae</taxon>
        <taxon>50 kb inversion clade</taxon>
        <taxon>NPAAA clade</taxon>
        <taxon>indigoferoid/millettioid clade</taxon>
        <taxon>Phaseoleae</taxon>
        <taxon>Canavalia</taxon>
    </lineage>
</organism>
<proteinExistence type="predicted"/>
<dbReference type="AlphaFoldDB" id="A0AAN9M394"/>
<dbReference type="EMBL" id="JAYMYQ010000003">
    <property type="protein sequence ID" value="KAK7344483.1"/>
    <property type="molecule type" value="Genomic_DNA"/>
</dbReference>
<evidence type="ECO:0000256" key="1">
    <source>
        <dbReference type="SAM" id="MobiDB-lite"/>
    </source>
</evidence>
<keyword evidence="3" id="KW-1185">Reference proteome</keyword>
<evidence type="ECO:0000313" key="3">
    <source>
        <dbReference type="Proteomes" id="UP001367508"/>
    </source>
</evidence>
<feature type="compositionally biased region" description="Polar residues" evidence="1">
    <location>
        <begin position="237"/>
        <end position="257"/>
    </location>
</feature>
<reference evidence="2 3" key="1">
    <citation type="submission" date="2024-01" db="EMBL/GenBank/DDBJ databases">
        <title>The genomes of 5 underutilized Papilionoideae crops provide insights into root nodulation and disease resistanc.</title>
        <authorList>
            <person name="Jiang F."/>
        </authorList>
    </citation>
    <scope>NUCLEOTIDE SEQUENCE [LARGE SCALE GENOMIC DNA]</scope>
    <source>
        <strain evidence="2">LVBAO_FW01</strain>
        <tissue evidence="2">Leaves</tissue>
    </source>
</reference>
<comment type="caution">
    <text evidence="2">The sequence shown here is derived from an EMBL/GenBank/DDBJ whole genome shotgun (WGS) entry which is preliminary data.</text>
</comment>
<feature type="compositionally biased region" description="Basic and acidic residues" evidence="1">
    <location>
        <begin position="1"/>
        <end position="15"/>
    </location>
</feature>
<gene>
    <name evidence="2" type="ORF">VNO77_14135</name>
</gene>
<name>A0AAN9M394_CANGL</name>
<dbReference type="Proteomes" id="UP001367508">
    <property type="component" value="Unassembled WGS sequence"/>
</dbReference>
<feature type="compositionally biased region" description="Basic and acidic residues" evidence="1">
    <location>
        <begin position="46"/>
        <end position="59"/>
    </location>
</feature>
<protein>
    <submittedName>
        <fullName evidence="2">Uncharacterized protein</fullName>
    </submittedName>
</protein>
<feature type="region of interest" description="Disordered" evidence="1">
    <location>
        <begin position="1"/>
        <end position="74"/>
    </location>
</feature>
<evidence type="ECO:0000313" key="2">
    <source>
        <dbReference type="EMBL" id="KAK7344483.1"/>
    </source>
</evidence>
<feature type="compositionally biased region" description="Acidic residues" evidence="1">
    <location>
        <begin position="33"/>
        <end position="45"/>
    </location>
</feature>